<proteinExistence type="predicted"/>
<reference evidence="2 3" key="1">
    <citation type="submission" date="2019-09" db="EMBL/GenBank/DDBJ databases">
        <title>Genome sequence of Adhaeribacter sp. M2.</title>
        <authorList>
            <person name="Srinivasan S."/>
        </authorList>
    </citation>
    <scope>NUCLEOTIDE SEQUENCE [LARGE SCALE GENOMIC DNA]</scope>
    <source>
        <strain evidence="2 3">M2</strain>
    </source>
</reference>
<sequence length="106" mass="11778">MKKLLFAALLFLNVLAARAGEPTLDQQAANFARQAAGRLELNEDQIIAVRKLKLAALQAMQENNPAVSRIQLEEELNQKVAELLNRRQKALLNNQANLLEFIATGN</sequence>
<evidence type="ECO:0000256" key="1">
    <source>
        <dbReference type="SAM" id="SignalP"/>
    </source>
</evidence>
<accession>A0A5N1J1J6</accession>
<keyword evidence="3" id="KW-1185">Reference proteome</keyword>
<organism evidence="2 3">
    <name type="scientific">Adhaeribacter soli</name>
    <dbReference type="NCBI Taxonomy" id="2607655"/>
    <lineage>
        <taxon>Bacteria</taxon>
        <taxon>Pseudomonadati</taxon>
        <taxon>Bacteroidota</taxon>
        <taxon>Cytophagia</taxon>
        <taxon>Cytophagales</taxon>
        <taxon>Hymenobacteraceae</taxon>
        <taxon>Adhaeribacter</taxon>
    </lineage>
</organism>
<feature type="chain" id="PRO_5024838455" evidence="1">
    <location>
        <begin position="20"/>
        <end position="106"/>
    </location>
</feature>
<dbReference type="Proteomes" id="UP000326570">
    <property type="component" value="Unassembled WGS sequence"/>
</dbReference>
<dbReference type="RefSeq" id="WP_150903350.1">
    <property type="nucleotide sequence ID" value="NZ_VTWT01000003.1"/>
</dbReference>
<name>A0A5N1J1J6_9BACT</name>
<gene>
    <name evidence="2" type="ORF">F0P94_07995</name>
</gene>
<feature type="signal peptide" evidence="1">
    <location>
        <begin position="1"/>
        <end position="19"/>
    </location>
</feature>
<evidence type="ECO:0000313" key="2">
    <source>
        <dbReference type="EMBL" id="KAA9340278.1"/>
    </source>
</evidence>
<keyword evidence="1" id="KW-0732">Signal</keyword>
<comment type="caution">
    <text evidence="2">The sequence shown here is derived from an EMBL/GenBank/DDBJ whole genome shotgun (WGS) entry which is preliminary data.</text>
</comment>
<evidence type="ECO:0000313" key="3">
    <source>
        <dbReference type="Proteomes" id="UP000326570"/>
    </source>
</evidence>
<protein>
    <submittedName>
        <fullName evidence="2">Uncharacterized protein</fullName>
    </submittedName>
</protein>
<dbReference type="EMBL" id="VTWT01000003">
    <property type="protein sequence ID" value="KAA9340278.1"/>
    <property type="molecule type" value="Genomic_DNA"/>
</dbReference>
<dbReference type="AlphaFoldDB" id="A0A5N1J1J6"/>